<organism evidence="14">
    <name type="scientific">Phaffia rhodozyma</name>
    <name type="common">Yeast</name>
    <name type="synonym">Xanthophyllomyces dendrorhous</name>
    <dbReference type="NCBI Taxonomy" id="264483"/>
    <lineage>
        <taxon>Eukaryota</taxon>
        <taxon>Fungi</taxon>
        <taxon>Dikarya</taxon>
        <taxon>Basidiomycota</taxon>
        <taxon>Agaricomycotina</taxon>
        <taxon>Tremellomycetes</taxon>
        <taxon>Cystofilobasidiales</taxon>
        <taxon>Mrakiaceae</taxon>
        <taxon>Phaffia</taxon>
    </lineage>
</organism>
<feature type="coiled-coil region" evidence="11">
    <location>
        <begin position="446"/>
        <end position="508"/>
    </location>
</feature>
<feature type="region of interest" description="Disordered" evidence="12">
    <location>
        <begin position="75"/>
        <end position="114"/>
    </location>
</feature>
<comment type="similarity">
    <text evidence="3">Belongs to the SMC family. SMC1 subfamily.</text>
</comment>
<feature type="compositionally biased region" description="Basic and acidic residues" evidence="12">
    <location>
        <begin position="101"/>
        <end position="114"/>
    </location>
</feature>
<proteinExistence type="inferred from homology"/>
<evidence type="ECO:0000256" key="1">
    <source>
        <dbReference type="ARBA" id="ARBA00004123"/>
    </source>
</evidence>
<evidence type="ECO:0000256" key="4">
    <source>
        <dbReference type="ARBA" id="ARBA00022454"/>
    </source>
</evidence>
<dbReference type="GO" id="GO:0003677">
    <property type="term" value="F:DNA binding"/>
    <property type="evidence" value="ECO:0007669"/>
    <property type="project" value="TreeGrafter"/>
</dbReference>
<dbReference type="Pfam" id="PF06470">
    <property type="entry name" value="SMC_hinge"/>
    <property type="match status" value="1"/>
</dbReference>
<evidence type="ECO:0000256" key="10">
    <source>
        <dbReference type="PIRNR" id="PIRNR005719"/>
    </source>
</evidence>
<evidence type="ECO:0000256" key="2">
    <source>
        <dbReference type="ARBA" id="ARBA00004286"/>
    </source>
</evidence>
<dbReference type="GO" id="GO:0051301">
    <property type="term" value="P:cell division"/>
    <property type="evidence" value="ECO:0007669"/>
    <property type="project" value="UniProtKB-KW"/>
</dbReference>
<dbReference type="GO" id="GO:0016887">
    <property type="term" value="F:ATP hydrolysis activity"/>
    <property type="evidence" value="ECO:0007669"/>
    <property type="project" value="InterPro"/>
</dbReference>
<evidence type="ECO:0000259" key="13">
    <source>
        <dbReference type="SMART" id="SM00968"/>
    </source>
</evidence>
<evidence type="ECO:0000256" key="12">
    <source>
        <dbReference type="SAM" id="MobiDB-lite"/>
    </source>
</evidence>
<name>A0A0F7SGA4_PHARH</name>
<sequence>MLTRLETFNFKSYRGHQTIGPFLPFSCIIGPNGSGKSNLMDAISFVLGIKSSQLRSKQLKDLIYRGRKLARGGSTISGADTIEEEEEEESEDEDEGLSEEEGGKKQKGDRGEGSGKKAWVKAFYQDETDREWVFQRTVSLSGSSEYKLDGTVITYSQYNQALADHNILVKAKNFLVFQGDVEAVARQSPADLCRLIEQISGSLELAPAYEKAKLALDKATALSTENFHNKREIAKEFKAYKEHKVEATKLTKLRQQKEEVMIQHILWRLYHIQQGIDDASGNIVAKNQELDRLRANQSTKEKEILDARREQTRLKNQIGDEERNIKRREKNIDQENSRLVTLETQITHAERKAQNAESLGVKVEKDAQRQTESLGSLRRDLAQVERLAQEAADEQQRLAERQGQALSEADLNEYRQLKAQANALLPQEHQRLSVLQRQQKTRKEGLASDEEKLNILKRRRLKLEAEIDDLKEKKDTAEEKEAQSEQDRTNAQEALERLQSERTRIRHVSQLETETNEKLTNCYMKIMRSSADKKASEKEIRLKESIATLKRIFPGVHGRVVDLCKPTATKYNTAVGVVLGRNNDSVVVDHEKTAIECINYLRTQRLGQATFLPLDSIQVKPTNDKYRNFTRGARLAIDVIDFNPQFEKAMQHACGNSLICDTLETARYVCYEKNQDVKAVSLDGTVIHKSGSITGGHSQHEKRSFDENELTALHQQRDSLMAHLAQLAKERPKAKSDEHLVAEITRLESELAIVRDDLSAINLRLTGLQDELRHAETESSELSTSLDEKRSSLSVIEVEILGLLQTVNASEDEVFDEFCARIEVADIREYEEVQLRVAQAQSEARVKYEAQINRLRRQSEFEAEQLELTQTRLRSLTRSAATERASLTQFEADRDELTRSIDEHKQEIQDLLTGLKTLQDQLDDRTQKFDDIKRTASKATKTLDKAIKEIGTWNDVIERLGSERASIYRRAKFEDIDLPLESGSLNNVPIEAADEEDVPDAMHVDGDEDETQRPLQVKDYGIQVDFDGLTDEDKENGADDYGEELENEVARLDVEILRVAPNAKAAEKMGGVQARLNETEKQVDRSRKESSAAREQFNAIRKQRTNLFQKAYTHISERIDSVYKDLTKGNAAPMGGVAYLSLEDSEEPYLAGIKYHAMPPMKRFRDMDQLSGGEQTVAALALLFAIHSFQPAPFFVLDEVDAALDNTNVTRLARYLREHSSESFQFIVISLKDALYEKSNSLVGIYRDQEINSSQSLTLDLRSYEE</sequence>
<evidence type="ECO:0000256" key="5">
    <source>
        <dbReference type="ARBA" id="ARBA00022618"/>
    </source>
</evidence>
<dbReference type="InterPro" id="IPR010935">
    <property type="entry name" value="SMC_hinge"/>
</dbReference>
<keyword evidence="4" id="KW-0158">Chromosome</keyword>
<keyword evidence="6" id="KW-0498">Mitosis</keyword>
<evidence type="ECO:0000256" key="7">
    <source>
        <dbReference type="ARBA" id="ARBA00023054"/>
    </source>
</evidence>
<evidence type="ECO:0000313" key="14">
    <source>
        <dbReference type="EMBL" id="CDZ96284.1"/>
    </source>
</evidence>
<dbReference type="Gene3D" id="1.20.1060.20">
    <property type="match status" value="1"/>
</dbReference>
<keyword evidence="9" id="KW-0131">Cell cycle</keyword>
<dbReference type="SUPFAM" id="SSF75553">
    <property type="entry name" value="Smc hinge domain"/>
    <property type="match status" value="1"/>
</dbReference>
<accession>A0A0F7SGA4</accession>
<dbReference type="InterPro" id="IPR027417">
    <property type="entry name" value="P-loop_NTPase"/>
</dbReference>
<dbReference type="GO" id="GO:0005634">
    <property type="term" value="C:nucleus"/>
    <property type="evidence" value="ECO:0007669"/>
    <property type="project" value="UniProtKB-SubCell"/>
</dbReference>
<dbReference type="PIRSF" id="PIRSF005719">
    <property type="entry name" value="SMC"/>
    <property type="match status" value="1"/>
</dbReference>
<feature type="domain" description="SMC hinge" evidence="13">
    <location>
        <begin position="554"/>
        <end position="670"/>
    </location>
</feature>
<evidence type="ECO:0000256" key="3">
    <source>
        <dbReference type="ARBA" id="ARBA00005597"/>
    </source>
</evidence>
<protein>
    <recommendedName>
        <fullName evidence="10">Structural maintenance of chromosomes protein</fullName>
    </recommendedName>
</protein>
<feature type="compositionally biased region" description="Acidic residues" evidence="12">
    <location>
        <begin position="81"/>
        <end position="100"/>
    </location>
</feature>
<evidence type="ECO:0000256" key="9">
    <source>
        <dbReference type="ARBA" id="ARBA00023306"/>
    </source>
</evidence>
<dbReference type="InterPro" id="IPR024704">
    <property type="entry name" value="SMC"/>
</dbReference>
<reference evidence="14" key="1">
    <citation type="submission" date="2014-08" db="EMBL/GenBank/DDBJ databases">
        <authorList>
            <person name="Sharma Rahul"/>
            <person name="Thines Marco"/>
        </authorList>
    </citation>
    <scope>NUCLEOTIDE SEQUENCE</scope>
</reference>
<dbReference type="AlphaFoldDB" id="A0A0F7SGA4"/>
<evidence type="ECO:0000256" key="6">
    <source>
        <dbReference type="ARBA" id="ARBA00022776"/>
    </source>
</evidence>
<dbReference type="InterPro" id="IPR028468">
    <property type="entry name" value="Smc1_ABC"/>
</dbReference>
<dbReference type="Gene3D" id="3.30.70.1620">
    <property type="match status" value="1"/>
</dbReference>
<keyword evidence="8 10" id="KW-0539">Nucleus</keyword>
<dbReference type="GO" id="GO:0007062">
    <property type="term" value="P:sister chromatid cohesion"/>
    <property type="evidence" value="ECO:0007669"/>
    <property type="project" value="InterPro"/>
</dbReference>
<keyword evidence="5" id="KW-0132">Cell division</keyword>
<comment type="subcellular location">
    <subcellularLocation>
        <location evidence="2">Chromosome</location>
    </subcellularLocation>
    <subcellularLocation>
        <location evidence="1 10">Nucleus</location>
    </subcellularLocation>
</comment>
<keyword evidence="7 11" id="KW-0175">Coiled coil</keyword>
<dbReference type="PANTHER" id="PTHR18937:SF12">
    <property type="entry name" value="STRUCTURAL MAINTENANCE OF CHROMOSOMES PROTEIN"/>
    <property type="match status" value="1"/>
</dbReference>
<feature type="coiled-coil region" evidence="11">
    <location>
        <begin position="276"/>
        <end position="404"/>
    </location>
</feature>
<dbReference type="InterPro" id="IPR036277">
    <property type="entry name" value="SMC_hinge_sf"/>
</dbReference>
<dbReference type="SUPFAM" id="SSF52540">
    <property type="entry name" value="P-loop containing nucleoside triphosphate hydrolases"/>
    <property type="match status" value="1"/>
</dbReference>
<dbReference type="EMBL" id="LN483116">
    <property type="protein sequence ID" value="CDZ96284.1"/>
    <property type="molecule type" value="Genomic_DNA"/>
</dbReference>
<feature type="coiled-coil region" evidence="11">
    <location>
        <begin position="838"/>
        <end position="935"/>
    </location>
</feature>
<dbReference type="PANTHER" id="PTHR18937">
    <property type="entry name" value="STRUCTURAL MAINTENANCE OF CHROMOSOMES SMC FAMILY MEMBER"/>
    <property type="match status" value="1"/>
</dbReference>
<dbReference type="Gene3D" id="3.40.50.300">
    <property type="entry name" value="P-loop containing nucleotide triphosphate hydrolases"/>
    <property type="match status" value="2"/>
</dbReference>
<evidence type="ECO:0000256" key="11">
    <source>
        <dbReference type="SAM" id="Coils"/>
    </source>
</evidence>
<feature type="coiled-coil region" evidence="11">
    <location>
        <begin position="1062"/>
        <end position="1096"/>
    </location>
</feature>
<dbReference type="InterPro" id="IPR003395">
    <property type="entry name" value="RecF/RecN/SMC_N"/>
</dbReference>
<dbReference type="CDD" id="cd03275">
    <property type="entry name" value="ABC_SMC1_euk"/>
    <property type="match status" value="2"/>
</dbReference>
<dbReference type="SMART" id="SM00968">
    <property type="entry name" value="SMC_hinge"/>
    <property type="match status" value="1"/>
</dbReference>
<dbReference type="GO" id="GO:0008278">
    <property type="term" value="C:cohesin complex"/>
    <property type="evidence" value="ECO:0007669"/>
    <property type="project" value="InterPro"/>
</dbReference>
<dbReference type="Pfam" id="PF02463">
    <property type="entry name" value="SMC_N"/>
    <property type="match status" value="2"/>
</dbReference>
<dbReference type="GO" id="GO:0005524">
    <property type="term" value="F:ATP binding"/>
    <property type="evidence" value="ECO:0007669"/>
    <property type="project" value="InterPro"/>
</dbReference>
<evidence type="ECO:0000256" key="8">
    <source>
        <dbReference type="ARBA" id="ARBA00023242"/>
    </source>
</evidence>